<dbReference type="Proteomes" id="UP000604825">
    <property type="component" value="Unassembled WGS sequence"/>
</dbReference>
<sequence length="152" mass="15928">MQTAVAVLVSGVVALFGVTSAVLGFIAEAKRLKVKLVWLICRVAAVIAVVYFWVGAALNAPMTRRAKIAGPDKEECYLLKGGIFVRAAVLSLITTSLGIMSCVLLRLPAATTDVTVEGQRAVGLPEWQAPNPKFARSSSSLGSGAWASAVQV</sequence>
<dbReference type="InterPro" id="IPR052222">
    <property type="entry name" value="DESIGUAL"/>
</dbReference>
<protein>
    <submittedName>
        <fullName evidence="8">Uncharacterized protein</fullName>
    </submittedName>
</protein>
<dbReference type="InterPro" id="IPR009606">
    <property type="entry name" value="DEAL/Modifying_wall_lignin1/2"/>
</dbReference>
<comment type="caution">
    <text evidence="8">The sequence shown here is derived from an EMBL/GenBank/DDBJ whole genome shotgun (WGS) entry which is preliminary data.</text>
</comment>
<organism evidence="8 9">
    <name type="scientific">Miscanthus lutarioriparius</name>
    <dbReference type="NCBI Taxonomy" id="422564"/>
    <lineage>
        <taxon>Eukaryota</taxon>
        <taxon>Viridiplantae</taxon>
        <taxon>Streptophyta</taxon>
        <taxon>Embryophyta</taxon>
        <taxon>Tracheophyta</taxon>
        <taxon>Spermatophyta</taxon>
        <taxon>Magnoliopsida</taxon>
        <taxon>Liliopsida</taxon>
        <taxon>Poales</taxon>
        <taxon>Poaceae</taxon>
        <taxon>PACMAD clade</taxon>
        <taxon>Panicoideae</taxon>
        <taxon>Andropogonodae</taxon>
        <taxon>Andropogoneae</taxon>
        <taxon>Saccharinae</taxon>
        <taxon>Miscanthus</taxon>
    </lineage>
</organism>
<keyword evidence="4 7" id="KW-1133">Transmembrane helix</keyword>
<evidence type="ECO:0000313" key="9">
    <source>
        <dbReference type="Proteomes" id="UP000604825"/>
    </source>
</evidence>
<dbReference type="OrthoDB" id="693611at2759"/>
<evidence type="ECO:0000256" key="2">
    <source>
        <dbReference type="ARBA" id="ARBA00022692"/>
    </source>
</evidence>
<gene>
    <name evidence="8" type="ORF">NCGR_LOCUS57819</name>
</gene>
<evidence type="ECO:0000313" key="8">
    <source>
        <dbReference type="EMBL" id="CAD6333721.1"/>
    </source>
</evidence>
<accession>A0A811RX41</accession>
<dbReference type="PANTHER" id="PTHR31769">
    <property type="entry name" value="OS07G0462200 PROTEIN-RELATED"/>
    <property type="match status" value="1"/>
</dbReference>
<proteinExistence type="inferred from homology"/>
<feature type="transmembrane region" description="Helical" evidence="7">
    <location>
        <begin position="36"/>
        <end position="54"/>
    </location>
</feature>
<evidence type="ECO:0000256" key="6">
    <source>
        <dbReference type="ARBA" id="ARBA00029467"/>
    </source>
</evidence>
<name>A0A811RX41_9POAL</name>
<keyword evidence="9" id="KW-1185">Reference proteome</keyword>
<evidence type="ECO:0000256" key="4">
    <source>
        <dbReference type="ARBA" id="ARBA00022989"/>
    </source>
</evidence>
<reference evidence="8" key="1">
    <citation type="submission" date="2020-10" db="EMBL/GenBank/DDBJ databases">
        <authorList>
            <person name="Han B."/>
            <person name="Lu T."/>
            <person name="Zhao Q."/>
            <person name="Huang X."/>
            <person name="Zhao Y."/>
        </authorList>
    </citation>
    <scope>NUCLEOTIDE SEQUENCE</scope>
</reference>
<evidence type="ECO:0000256" key="5">
    <source>
        <dbReference type="ARBA" id="ARBA00023136"/>
    </source>
</evidence>
<keyword evidence="2 7" id="KW-0812">Transmembrane</keyword>
<dbReference type="EMBL" id="CAJGYO010000017">
    <property type="protein sequence ID" value="CAD6333721.1"/>
    <property type="molecule type" value="Genomic_DNA"/>
</dbReference>
<evidence type="ECO:0000256" key="1">
    <source>
        <dbReference type="ARBA" id="ARBA00004127"/>
    </source>
</evidence>
<comment type="subcellular location">
    <subcellularLocation>
        <location evidence="1">Endomembrane system</location>
        <topology evidence="1">Multi-pass membrane protein</topology>
    </subcellularLocation>
</comment>
<feature type="transmembrane region" description="Helical" evidence="7">
    <location>
        <begin position="6"/>
        <end position="27"/>
    </location>
</feature>
<evidence type="ECO:0000256" key="3">
    <source>
        <dbReference type="ARBA" id="ARBA00022729"/>
    </source>
</evidence>
<keyword evidence="5 7" id="KW-0472">Membrane</keyword>
<feature type="transmembrane region" description="Helical" evidence="7">
    <location>
        <begin position="83"/>
        <end position="105"/>
    </location>
</feature>
<keyword evidence="3" id="KW-0732">Signal</keyword>
<dbReference type="Pfam" id="PF06749">
    <property type="entry name" value="DUF1218"/>
    <property type="match status" value="1"/>
</dbReference>
<evidence type="ECO:0000256" key="7">
    <source>
        <dbReference type="SAM" id="Phobius"/>
    </source>
</evidence>
<dbReference type="AlphaFoldDB" id="A0A811RX41"/>
<dbReference type="GO" id="GO:0012505">
    <property type="term" value="C:endomembrane system"/>
    <property type="evidence" value="ECO:0007669"/>
    <property type="project" value="UniProtKB-SubCell"/>
</dbReference>
<comment type="similarity">
    <text evidence="6">Belongs to the DESIGUAL family.</text>
</comment>